<dbReference type="PANTHER" id="PTHR43176">
    <property type="entry name" value="3-HYDROXYISOBUTYRYL-COA HYDROLASE-RELATED"/>
    <property type="match status" value="1"/>
</dbReference>
<dbReference type="EMBL" id="FRXO01000004">
    <property type="protein sequence ID" value="SHO65529.1"/>
    <property type="molecule type" value="Genomic_DNA"/>
</dbReference>
<feature type="domain" description="Enoyl-CoA hydratase/isomerase" evidence="4">
    <location>
        <begin position="22"/>
        <end position="344"/>
    </location>
</feature>
<dbReference type="GO" id="GO:0006574">
    <property type="term" value="P:L-valine catabolic process"/>
    <property type="evidence" value="ECO:0007669"/>
    <property type="project" value="TreeGrafter"/>
</dbReference>
<dbReference type="GO" id="GO:0005829">
    <property type="term" value="C:cytosol"/>
    <property type="evidence" value="ECO:0007669"/>
    <property type="project" value="TreeGrafter"/>
</dbReference>
<dbReference type="CDD" id="cd06558">
    <property type="entry name" value="crotonase-like"/>
    <property type="match status" value="1"/>
</dbReference>
<proteinExistence type="predicted"/>
<dbReference type="Proteomes" id="UP000186406">
    <property type="component" value="Unassembled WGS sequence"/>
</dbReference>
<organism evidence="5 6">
    <name type="scientific">Pseudoxanthobacter soli DSM 19599</name>
    <dbReference type="NCBI Taxonomy" id="1123029"/>
    <lineage>
        <taxon>Bacteria</taxon>
        <taxon>Pseudomonadati</taxon>
        <taxon>Pseudomonadota</taxon>
        <taxon>Alphaproteobacteria</taxon>
        <taxon>Hyphomicrobiales</taxon>
        <taxon>Segnochrobactraceae</taxon>
        <taxon>Pseudoxanthobacter</taxon>
    </lineage>
</organism>
<dbReference type="Pfam" id="PF16113">
    <property type="entry name" value="ECH_2"/>
    <property type="match status" value="1"/>
</dbReference>
<dbReference type="SUPFAM" id="SSF52096">
    <property type="entry name" value="ClpP/crotonase"/>
    <property type="match status" value="1"/>
</dbReference>
<dbReference type="PANTHER" id="PTHR43176:SF3">
    <property type="entry name" value="3-HYDROXYISOBUTYRYL-COA HYDROLASE, MITOCHONDRIAL"/>
    <property type="match status" value="1"/>
</dbReference>
<dbReference type="OrthoDB" id="9790967at2"/>
<evidence type="ECO:0000313" key="6">
    <source>
        <dbReference type="Proteomes" id="UP000186406"/>
    </source>
</evidence>
<dbReference type="EC" id="3.1.2.4" evidence="2"/>
<dbReference type="InterPro" id="IPR045004">
    <property type="entry name" value="ECH_dom"/>
</dbReference>
<dbReference type="Gene3D" id="3.90.226.10">
    <property type="entry name" value="2-enoyl-CoA Hydratase, Chain A, domain 1"/>
    <property type="match status" value="1"/>
</dbReference>
<gene>
    <name evidence="5" type="ORF">SAMN02745172_02174</name>
</gene>
<dbReference type="InterPro" id="IPR029045">
    <property type="entry name" value="ClpP/crotonase-like_dom_sf"/>
</dbReference>
<dbReference type="STRING" id="1123029.SAMN02745172_02174"/>
<dbReference type="NCBIfam" id="NF004127">
    <property type="entry name" value="PRK05617.1"/>
    <property type="match status" value="1"/>
</dbReference>
<keyword evidence="6" id="KW-1185">Reference proteome</keyword>
<name>A0A1M7ZL38_9HYPH</name>
<dbReference type="GO" id="GO:0003860">
    <property type="term" value="F:3-hydroxyisobutyryl-CoA hydrolase activity"/>
    <property type="evidence" value="ECO:0007669"/>
    <property type="project" value="UniProtKB-EC"/>
</dbReference>
<accession>A0A1M7ZL38</accession>
<evidence type="ECO:0000256" key="1">
    <source>
        <dbReference type="ARBA" id="ARBA00001709"/>
    </source>
</evidence>
<evidence type="ECO:0000259" key="4">
    <source>
        <dbReference type="Pfam" id="PF16113"/>
    </source>
</evidence>
<comment type="catalytic activity">
    <reaction evidence="1">
        <text>3-hydroxy-2-methylpropanoyl-CoA + H2O = 3-hydroxy-2-methylpropanoate + CoA + H(+)</text>
        <dbReference type="Rhea" id="RHEA:20888"/>
        <dbReference type="ChEBI" id="CHEBI:11805"/>
        <dbReference type="ChEBI" id="CHEBI:15377"/>
        <dbReference type="ChEBI" id="CHEBI:15378"/>
        <dbReference type="ChEBI" id="CHEBI:57287"/>
        <dbReference type="ChEBI" id="CHEBI:57340"/>
        <dbReference type="EC" id="3.1.2.4"/>
    </reaction>
</comment>
<keyword evidence="3" id="KW-0378">Hydrolase</keyword>
<dbReference type="RefSeq" id="WP_073628544.1">
    <property type="nucleotide sequence ID" value="NZ_FRXO01000004.1"/>
</dbReference>
<dbReference type="AlphaFoldDB" id="A0A1M7ZL38"/>
<reference evidence="5 6" key="1">
    <citation type="submission" date="2016-12" db="EMBL/GenBank/DDBJ databases">
        <authorList>
            <person name="Song W.-J."/>
            <person name="Kurnit D.M."/>
        </authorList>
    </citation>
    <scope>NUCLEOTIDE SEQUENCE [LARGE SCALE GENOMIC DNA]</scope>
    <source>
        <strain evidence="5 6">DSM 19599</strain>
    </source>
</reference>
<evidence type="ECO:0000256" key="2">
    <source>
        <dbReference type="ARBA" id="ARBA00011915"/>
    </source>
</evidence>
<evidence type="ECO:0000313" key="5">
    <source>
        <dbReference type="EMBL" id="SHO65529.1"/>
    </source>
</evidence>
<protein>
    <recommendedName>
        <fullName evidence="2">3-hydroxyisobutyryl-CoA hydrolase</fullName>
        <ecNumber evidence="2">3.1.2.4</ecNumber>
    </recommendedName>
</protein>
<sequence>MADDGGAKATTGIRSDIRGASGVITLDRPAALNALDLAMIRGIDDALTAFEADTAVRAVVVRSDHPKAFCSGGDIRAVRAASLDGRFSDIEAFFAEEYALNRRIAAYPKPYVALVDGICMGGGMGVSVHGSHCIVSDGALMAMPETLIGFFPDVGATWFLSRLAKGAGLYLGLTGARIGPGDAVALGLGRAYVPRDRLAALEAALVDGEDATSAVARLSAPAPEPRPIATAEAEIAATFGNAVSLPDLIDRLTTSGSPFANAALESLRGLSPTSLAVTFETVTRGASLDLAGATAIELALTRTVVRSHDFVEGVRAALVDKDRRPRWQPARTEDVDPASIRALFAEVDG</sequence>
<dbReference type="InterPro" id="IPR032259">
    <property type="entry name" value="HIBYL-CoA-H"/>
</dbReference>
<evidence type="ECO:0000256" key="3">
    <source>
        <dbReference type="ARBA" id="ARBA00022801"/>
    </source>
</evidence>